<evidence type="ECO:0000256" key="4">
    <source>
        <dbReference type="ARBA" id="ARBA00022691"/>
    </source>
</evidence>
<dbReference type="SUPFAM" id="SSF53335">
    <property type="entry name" value="S-adenosyl-L-methionine-dependent methyltransferases"/>
    <property type="match status" value="1"/>
</dbReference>
<evidence type="ECO:0000256" key="5">
    <source>
        <dbReference type="ARBA" id="ARBA00022747"/>
    </source>
</evidence>
<evidence type="ECO:0000256" key="6">
    <source>
        <dbReference type="ARBA" id="ARBA00023125"/>
    </source>
</evidence>
<dbReference type="Pfam" id="PF23653">
    <property type="entry name" value="DUF7149"/>
    <property type="match status" value="1"/>
</dbReference>
<keyword evidence="6" id="KW-0238">DNA-binding</keyword>
<dbReference type="InterPro" id="IPR029063">
    <property type="entry name" value="SAM-dependent_MTases_sf"/>
</dbReference>
<dbReference type="InterPro" id="IPR025931">
    <property type="entry name" value="TaqI_C"/>
</dbReference>
<dbReference type="Proteomes" id="UP001562457">
    <property type="component" value="Unassembled WGS sequence"/>
</dbReference>
<dbReference type="PROSITE" id="PS00092">
    <property type="entry name" value="N6_MTASE"/>
    <property type="match status" value="1"/>
</dbReference>
<dbReference type="PRINTS" id="PR00507">
    <property type="entry name" value="N12N6MTFRASE"/>
</dbReference>
<keyword evidence="3" id="KW-0808">Transferase</keyword>
<evidence type="ECO:0000259" key="11">
    <source>
        <dbReference type="Pfam" id="PF23653"/>
    </source>
</evidence>
<gene>
    <name evidence="13" type="primary">ECO57IR</name>
    <name evidence="13" type="ORF">NHP164001_02720</name>
</gene>
<evidence type="ECO:0000313" key="13">
    <source>
        <dbReference type="EMBL" id="GAB0172259.1"/>
    </source>
</evidence>
<dbReference type="EC" id="2.1.1.72" evidence="1"/>
<proteinExistence type="predicted"/>
<feature type="domain" description="DUF7149" evidence="11">
    <location>
        <begin position="11"/>
        <end position="233"/>
    </location>
</feature>
<dbReference type="InterPro" id="IPR056716">
    <property type="entry name" value="DUF7814"/>
</dbReference>
<organism evidence="13 14">
    <name type="scientific">Helicobacter trogontum</name>
    <dbReference type="NCBI Taxonomy" id="50960"/>
    <lineage>
        <taxon>Bacteria</taxon>
        <taxon>Pseudomonadati</taxon>
        <taxon>Campylobacterota</taxon>
        <taxon>Epsilonproteobacteria</taxon>
        <taxon>Campylobacterales</taxon>
        <taxon>Helicobacteraceae</taxon>
        <taxon>Helicobacter</taxon>
    </lineage>
</organism>
<evidence type="ECO:0000256" key="8">
    <source>
        <dbReference type="SAM" id="MobiDB-lite"/>
    </source>
</evidence>
<name>A0ABQ0D1N7_9HELI</name>
<evidence type="ECO:0000256" key="3">
    <source>
        <dbReference type="ARBA" id="ARBA00022679"/>
    </source>
</evidence>
<protein>
    <recommendedName>
        <fullName evidence="1">site-specific DNA-methyltransferase (adenine-specific)</fullName>
        <ecNumber evidence="1">2.1.1.72</ecNumber>
    </recommendedName>
</protein>
<dbReference type="RefSeq" id="WP_369607123.1">
    <property type="nucleotide sequence ID" value="NZ_BAAFHN010000003.1"/>
</dbReference>
<evidence type="ECO:0000256" key="1">
    <source>
        <dbReference type="ARBA" id="ARBA00011900"/>
    </source>
</evidence>
<comment type="catalytic activity">
    <reaction evidence="7">
        <text>a 2'-deoxyadenosine in DNA + S-adenosyl-L-methionine = an N(6)-methyl-2'-deoxyadenosine in DNA + S-adenosyl-L-homocysteine + H(+)</text>
        <dbReference type="Rhea" id="RHEA:15197"/>
        <dbReference type="Rhea" id="RHEA-COMP:12418"/>
        <dbReference type="Rhea" id="RHEA-COMP:12419"/>
        <dbReference type="ChEBI" id="CHEBI:15378"/>
        <dbReference type="ChEBI" id="CHEBI:57856"/>
        <dbReference type="ChEBI" id="CHEBI:59789"/>
        <dbReference type="ChEBI" id="CHEBI:90615"/>
        <dbReference type="ChEBI" id="CHEBI:90616"/>
        <dbReference type="EC" id="2.1.1.72"/>
    </reaction>
</comment>
<evidence type="ECO:0000256" key="7">
    <source>
        <dbReference type="ARBA" id="ARBA00047942"/>
    </source>
</evidence>
<dbReference type="PANTHER" id="PTHR33841">
    <property type="entry name" value="DNA METHYLTRANSFERASE YEEA-RELATED"/>
    <property type="match status" value="1"/>
</dbReference>
<accession>A0ABQ0D1N7</accession>
<feature type="domain" description="TaqI-like C-terminal specificity" evidence="10">
    <location>
        <begin position="1037"/>
        <end position="1252"/>
    </location>
</feature>
<dbReference type="Pfam" id="PF07669">
    <property type="entry name" value="Eco57I"/>
    <property type="match status" value="1"/>
</dbReference>
<evidence type="ECO:0000259" key="9">
    <source>
        <dbReference type="Pfam" id="PF07669"/>
    </source>
</evidence>
<keyword evidence="2" id="KW-0489">Methyltransferase</keyword>
<dbReference type="Pfam" id="PF25120">
    <property type="entry name" value="DUF7814"/>
    <property type="match status" value="1"/>
</dbReference>
<reference evidence="13 14" key="1">
    <citation type="submission" date="2024-06" db="EMBL/GenBank/DDBJ databases">
        <title>Draft genome sequence of Helicobacter trogontum NHP16-4001.</title>
        <authorList>
            <person name="Rimbara E."/>
            <person name="Suzuki M."/>
        </authorList>
    </citation>
    <scope>NUCLEOTIDE SEQUENCE [LARGE SCALE GENOMIC DNA]</scope>
    <source>
        <strain evidence="13 14">NHP16-4001</strain>
    </source>
</reference>
<keyword evidence="14" id="KW-1185">Reference proteome</keyword>
<evidence type="ECO:0000259" key="12">
    <source>
        <dbReference type="Pfam" id="PF25120"/>
    </source>
</evidence>
<feature type="domain" description="DUF7814" evidence="12">
    <location>
        <begin position="234"/>
        <end position="438"/>
    </location>
</feature>
<comment type="caution">
    <text evidence="13">The sequence shown here is derived from an EMBL/GenBank/DDBJ whole genome shotgun (WGS) entry which is preliminary data.</text>
</comment>
<dbReference type="EMBL" id="BAAFHN010000003">
    <property type="protein sequence ID" value="GAB0172259.1"/>
    <property type="molecule type" value="Genomic_DNA"/>
</dbReference>
<keyword evidence="4" id="KW-0949">S-adenosyl-L-methionine</keyword>
<feature type="domain" description="Type II methyltransferase M.TaqI-like" evidence="9">
    <location>
        <begin position="762"/>
        <end position="916"/>
    </location>
</feature>
<evidence type="ECO:0000256" key="2">
    <source>
        <dbReference type="ARBA" id="ARBA00022603"/>
    </source>
</evidence>
<evidence type="ECO:0000259" key="10">
    <source>
        <dbReference type="Pfam" id="PF12950"/>
    </source>
</evidence>
<dbReference type="InterPro" id="IPR050953">
    <property type="entry name" value="N4_N6_ade-DNA_methylase"/>
</dbReference>
<feature type="region of interest" description="Disordered" evidence="8">
    <location>
        <begin position="937"/>
        <end position="959"/>
    </location>
</feature>
<evidence type="ECO:0000313" key="14">
    <source>
        <dbReference type="Proteomes" id="UP001562457"/>
    </source>
</evidence>
<keyword evidence="5" id="KW-0680">Restriction system</keyword>
<dbReference type="InterPro" id="IPR055573">
    <property type="entry name" value="DUF7149"/>
</dbReference>
<dbReference type="InterPro" id="IPR011639">
    <property type="entry name" value="MethylTrfase_TaqI-like_dom"/>
</dbReference>
<dbReference type="Pfam" id="PF12950">
    <property type="entry name" value="TaqI_C"/>
    <property type="match status" value="1"/>
</dbReference>
<dbReference type="PANTHER" id="PTHR33841:SF1">
    <property type="entry name" value="DNA METHYLTRANSFERASE A"/>
    <property type="match status" value="1"/>
</dbReference>
<dbReference type="InterPro" id="IPR002052">
    <property type="entry name" value="DNA_methylase_N6_adenine_CS"/>
</dbReference>
<dbReference type="Gene3D" id="3.40.50.150">
    <property type="entry name" value="Vaccinia Virus protein VP39"/>
    <property type="match status" value="1"/>
</dbReference>
<sequence length="1314" mass="151943">MQYDNTELSQYLQSYNTITPTQEILQGFINNTQQLLATNPNESEEYQKNKFRDFLRESFHYDCNTKGRIDLAIYNDYKDIEVIIEFKAINNTQEFPKHSDTLHSKALCETILYYLRESKTNNNIKHIIIATIHELFIIDAKEYEIFKHHKALQKAYKNCDDKEGNDTSTNNFYKEAQNIIESMTDTIKYAHIQLDSIISHIHSKSSSNPNTTISLIYQVLSPQALLKQKTYIDANTLNESFYKELLYILGLQEISQNKKSCISPSLINNTLLDSILKAFSLSPQDDFETIFSLLTTWNNRLLFLRLLESMLLSCKHIDKPFLTIDVLQNFTKLNTLFFEVLAIKEDKRQDIPKDLASIPYLNSSLFDKTNLEKEGKEIKLLDSKPLKLYPQSILYKDKNLQKSYNLNKDSALPLLEYLFYFLNAYDFTTTPQDIQDNVKINHDKLINAAVLGLVFEKLNGYKEGSFYTPSFITNYMCKQSLQQVVIQKFNTAKNWNCKDLQSLKLRLDKLTDSPDGYKEANEIFDSIKVCDPAVGSGHFLVSMLNNMIELKFHLKILCDENFERLKDIQLRLENDEIVLQDSTGNPHIYQIPSHQNIESHKLQKAIFHNKRTLIESCLFGVDINHNSCEITKLRLWIELLKYSYYIFENGKNTNTLQTLPNIDINIKCGNSLVSYFDITQSLSHYPNINTKIKDYKQAVQNYKEGLYQDKQALDSKIKELHEAFKNFCFKDKFKSQIKAFGKECDKYSTQYGNYLAKDDENLSLYVKASLSIFDDDFDKKQAQIDFATLQESYNTLFNLESNKPFEWRFAFPEVLDNNGDFLGFDLVIGNPPYIRQEEIKHLKPHLQKAFSIYKGTSDIYTYFFEQGYKILKPKALLSFITSNKYTRAGYGEPLRAFILANTQILHYIDLNGLKIFDSATVDTSIITFAKTPPSQDSFDYLAPTQPSLDTDEPHAQPLHQSSLSKDSFIFQDQANQALKAKIESLGTPLKEWDISINYGIKTGYNEAFIIDSAKREEILNNCKDKSEKTRTSKLIKKMLRGRDIKRYGYEWAGLWLINTHNGYTTSDSSLTQSLQELQQNASVITDKVTPSHFASQPTNLTQDTRIAKDTESKKVKIPPIDINDYPTLKAYFDEIGKNHKGKGKGLFDREDQGITPYNLRNCAYLEEFEKEKIVYSEIVRNSQFYLDSDKYNPDRFYAEATNFILTGENLHYLLAILNSKCATFVFKTFYAGGGLGESGFRYKKQFLEKLPIPKIDSTNKALSDEIISLVEQILDSKAKDPTTDTKELESKIDFLVYKLYHLTNDEIKIIENKE</sequence>